<dbReference type="PANTHER" id="PTHR30146:SF152">
    <property type="entry name" value="TRANSCRIPTIONAL REGULATORY PROTEIN"/>
    <property type="match status" value="1"/>
</dbReference>
<dbReference type="CDD" id="cd06307">
    <property type="entry name" value="PBP1_sugar_binding"/>
    <property type="match status" value="1"/>
</dbReference>
<keyword evidence="6" id="KW-1185">Reference proteome</keyword>
<dbReference type="Proteomes" id="UP000078529">
    <property type="component" value="Unassembled WGS sequence"/>
</dbReference>
<dbReference type="PANTHER" id="PTHR30146">
    <property type="entry name" value="LACI-RELATED TRANSCRIPTIONAL REPRESSOR"/>
    <property type="match status" value="1"/>
</dbReference>
<dbReference type="InterPro" id="IPR028082">
    <property type="entry name" value="Peripla_BP_I"/>
</dbReference>
<dbReference type="GO" id="GO:0000976">
    <property type="term" value="F:transcription cis-regulatory region binding"/>
    <property type="evidence" value="ECO:0007669"/>
    <property type="project" value="TreeGrafter"/>
</dbReference>
<sequence length="351" mass="37023">MGDPARDEEASRQGAPTLSDVARAAGVSLATADRVLNRRPGVRLATVEKVEAAMAALRFERHPGAAALARRARFRVAALLPRGGNPFIRCLREELERAARRPANRALALEPADVDTFDAHGFAGEIARASQSHDAILAVGLDDPAVGEAIDAATARGVPVVTLVSDVPGSSRARYVGIDNRAAGRVAAALTGRFAGPEPRSVAVLLGSRALRDHHDRLDGFQETLAARFPALTLSAVLEGQDDPDAVHAAMRRFLGRSPPPAAVYSAGAGNAGLVAALSDFDLRPLVIAHELTAETRPLIESDAIDALIVQDPGHEARSALRALSAALTGTRLDEAQERIRIEILLKDNLP</sequence>
<keyword evidence="2" id="KW-0238">DNA-binding</keyword>
<dbReference type="AlphaFoldDB" id="A0A175RRE0"/>
<dbReference type="PRINTS" id="PR00036">
    <property type="entry name" value="HTHLACI"/>
</dbReference>
<dbReference type="InterPro" id="IPR010982">
    <property type="entry name" value="Lambda_DNA-bd_dom_sf"/>
</dbReference>
<dbReference type="SUPFAM" id="SSF53822">
    <property type="entry name" value="Periplasmic binding protein-like I"/>
    <property type="match status" value="1"/>
</dbReference>
<proteinExistence type="predicted"/>
<evidence type="ECO:0000256" key="1">
    <source>
        <dbReference type="ARBA" id="ARBA00023015"/>
    </source>
</evidence>
<dbReference type="CDD" id="cd01392">
    <property type="entry name" value="HTH_LacI"/>
    <property type="match status" value="1"/>
</dbReference>
<dbReference type="InterPro" id="IPR000843">
    <property type="entry name" value="HTH_LacI"/>
</dbReference>
<dbReference type="Pfam" id="PF00356">
    <property type="entry name" value="LacI"/>
    <property type="match status" value="1"/>
</dbReference>
<dbReference type="PROSITE" id="PS00356">
    <property type="entry name" value="HTH_LACI_1"/>
    <property type="match status" value="1"/>
</dbReference>
<comment type="caution">
    <text evidence="5">The sequence shown here is derived from an EMBL/GenBank/DDBJ whole genome shotgun (WGS) entry which is preliminary data.</text>
</comment>
<dbReference type="SMART" id="SM00354">
    <property type="entry name" value="HTH_LACI"/>
    <property type="match status" value="1"/>
</dbReference>
<keyword evidence="1" id="KW-0805">Transcription regulation</keyword>
<keyword evidence="3" id="KW-0804">Transcription</keyword>
<dbReference type="EMBL" id="LDQA01000021">
    <property type="protein sequence ID" value="KTR06047.1"/>
    <property type="molecule type" value="Genomic_DNA"/>
</dbReference>
<dbReference type="Gene3D" id="3.40.50.2300">
    <property type="match status" value="2"/>
</dbReference>
<dbReference type="PROSITE" id="PS50932">
    <property type="entry name" value="HTH_LACI_2"/>
    <property type="match status" value="1"/>
</dbReference>
<dbReference type="SUPFAM" id="SSF47413">
    <property type="entry name" value="lambda repressor-like DNA-binding domains"/>
    <property type="match status" value="1"/>
</dbReference>
<dbReference type="GO" id="GO:0003700">
    <property type="term" value="F:DNA-binding transcription factor activity"/>
    <property type="evidence" value="ECO:0007669"/>
    <property type="project" value="TreeGrafter"/>
</dbReference>
<evidence type="ECO:0000313" key="5">
    <source>
        <dbReference type="EMBL" id="KTR06047.1"/>
    </source>
</evidence>
<evidence type="ECO:0000256" key="3">
    <source>
        <dbReference type="ARBA" id="ARBA00023163"/>
    </source>
</evidence>
<protein>
    <recommendedName>
        <fullName evidence="4">HTH lacI-type domain-containing protein</fullName>
    </recommendedName>
</protein>
<accession>A0A175RRE0</accession>
<dbReference type="InterPro" id="IPR025997">
    <property type="entry name" value="SBP_2_dom"/>
</dbReference>
<evidence type="ECO:0000256" key="2">
    <source>
        <dbReference type="ARBA" id="ARBA00023125"/>
    </source>
</evidence>
<dbReference type="PATRIC" id="fig|401562.4.peg.1558"/>
<evidence type="ECO:0000313" key="6">
    <source>
        <dbReference type="Proteomes" id="UP000078529"/>
    </source>
</evidence>
<dbReference type="Pfam" id="PF13407">
    <property type="entry name" value="Peripla_BP_4"/>
    <property type="match status" value="1"/>
</dbReference>
<organism evidence="5 6">
    <name type="scientific">Aureimonas ureilytica</name>
    <dbReference type="NCBI Taxonomy" id="401562"/>
    <lineage>
        <taxon>Bacteria</taxon>
        <taxon>Pseudomonadati</taxon>
        <taxon>Pseudomonadota</taxon>
        <taxon>Alphaproteobacteria</taxon>
        <taxon>Hyphomicrobiales</taxon>
        <taxon>Aurantimonadaceae</taxon>
        <taxon>Aureimonas</taxon>
    </lineage>
</organism>
<evidence type="ECO:0000259" key="4">
    <source>
        <dbReference type="PROSITE" id="PS50932"/>
    </source>
</evidence>
<dbReference type="Gene3D" id="1.10.260.40">
    <property type="entry name" value="lambda repressor-like DNA-binding domains"/>
    <property type="match status" value="1"/>
</dbReference>
<reference evidence="5 6" key="1">
    <citation type="journal article" date="2016" name="Front. Microbiol.">
        <title>Genomic Resource of Rice Seed Associated Bacteria.</title>
        <authorList>
            <person name="Midha S."/>
            <person name="Bansal K."/>
            <person name="Sharma S."/>
            <person name="Kumar N."/>
            <person name="Patil P.P."/>
            <person name="Chaudhry V."/>
            <person name="Patil P.B."/>
        </authorList>
    </citation>
    <scope>NUCLEOTIDE SEQUENCE [LARGE SCALE GENOMIC DNA]</scope>
    <source>
        <strain evidence="5 6">NS365</strain>
    </source>
</reference>
<name>A0A175RRE0_9HYPH</name>
<gene>
    <name evidence="5" type="ORF">NS365_09010</name>
</gene>
<feature type="domain" description="HTH lacI-type" evidence="4">
    <location>
        <begin position="16"/>
        <end position="70"/>
    </location>
</feature>